<dbReference type="AlphaFoldDB" id="A0A6J3LUL0"/>
<reference evidence="2" key="3">
    <citation type="submission" date="2025-08" db="UniProtKB">
        <authorList>
            <consortium name="RefSeq"/>
        </authorList>
    </citation>
    <scope>IDENTIFICATION</scope>
    <source>
        <strain evidence="2">CBS 342.82</strain>
    </source>
</reference>
<keyword evidence="1" id="KW-1185">Reference proteome</keyword>
<proteinExistence type="predicted"/>
<evidence type="ECO:0000313" key="1">
    <source>
        <dbReference type="Proteomes" id="UP000504637"/>
    </source>
</evidence>
<evidence type="ECO:0000313" key="2">
    <source>
        <dbReference type="RefSeq" id="XP_033455343.1"/>
    </source>
</evidence>
<dbReference type="RefSeq" id="XP_033455343.1">
    <property type="nucleotide sequence ID" value="XM_033606015.1"/>
</dbReference>
<accession>A0A6J3LUL0</accession>
<reference evidence="2" key="1">
    <citation type="submission" date="2020-01" db="EMBL/GenBank/DDBJ databases">
        <authorList>
            <consortium name="DOE Joint Genome Institute"/>
            <person name="Haridas S."/>
            <person name="Albert R."/>
            <person name="Binder M."/>
            <person name="Bloem J."/>
            <person name="Labutti K."/>
            <person name="Salamov A."/>
            <person name="Andreopoulos B."/>
            <person name="Baker S.E."/>
            <person name="Barry K."/>
            <person name="Bills G."/>
            <person name="Bluhm B.H."/>
            <person name="Cannon C."/>
            <person name="Castanera R."/>
            <person name="Culley D.E."/>
            <person name="Daum C."/>
            <person name="Ezra D."/>
            <person name="Gonzalez J.B."/>
            <person name="Henrissat B."/>
            <person name="Kuo A."/>
            <person name="Liang C."/>
            <person name="Lipzen A."/>
            <person name="Lutzoni F."/>
            <person name="Magnuson J."/>
            <person name="Mondo S."/>
            <person name="Nolan M."/>
            <person name="Ohm R."/>
            <person name="Pangilinan J."/>
            <person name="Park H.-J."/>
            <person name="Ramirez L."/>
            <person name="Alfaro M."/>
            <person name="Sun H."/>
            <person name="Tritt A."/>
            <person name="Yoshinaga Y."/>
            <person name="Zwiers L.-H."/>
            <person name="Turgeon B.G."/>
            <person name="Goodwin S.B."/>
            <person name="Spatafora J.W."/>
            <person name="Crous P.W."/>
            <person name="Grigoriev I.V."/>
        </authorList>
    </citation>
    <scope>NUCLEOTIDE SEQUENCE</scope>
    <source>
        <strain evidence="2">CBS 342.82</strain>
    </source>
</reference>
<dbReference type="GeneID" id="54363815"/>
<name>A0A6J3LUL0_9PEZI</name>
<reference evidence="2" key="2">
    <citation type="submission" date="2020-04" db="EMBL/GenBank/DDBJ databases">
        <authorList>
            <consortium name="NCBI Genome Project"/>
        </authorList>
    </citation>
    <scope>NUCLEOTIDE SEQUENCE</scope>
    <source>
        <strain evidence="2">CBS 342.82</strain>
    </source>
</reference>
<dbReference type="Proteomes" id="UP000504637">
    <property type="component" value="Unplaced"/>
</dbReference>
<gene>
    <name evidence="2" type="ORF">K489DRAFT_385096</name>
</gene>
<sequence>MASLLHIPREWADDESEDEFFSESDVEQFSDLDDDQADKYYFISKSHLRSVQTMKIALSSADLTFMEMDAALDQALMGYNYSRVFGILHEHFESVAAMQLRARTRDDYQAFHCAAGSILRGNKPTQLALLDRLCRDSEVNLTNPEVASLLQAMIDEQREQNNLSHYLEAKEQFNKDLIARGMNDIVESAKSTIDGGPLGKKCRTMLKYQNHAFEGLGTTFEESEMAAAKSLCEHVEEAARFLGRIR</sequence>
<organism evidence="2">
    <name type="scientific">Dissoconium aciculare CBS 342.82</name>
    <dbReference type="NCBI Taxonomy" id="1314786"/>
    <lineage>
        <taxon>Eukaryota</taxon>
        <taxon>Fungi</taxon>
        <taxon>Dikarya</taxon>
        <taxon>Ascomycota</taxon>
        <taxon>Pezizomycotina</taxon>
        <taxon>Dothideomycetes</taxon>
        <taxon>Dothideomycetidae</taxon>
        <taxon>Mycosphaerellales</taxon>
        <taxon>Dissoconiaceae</taxon>
        <taxon>Dissoconium</taxon>
    </lineage>
</organism>
<protein>
    <submittedName>
        <fullName evidence="2">Uncharacterized protein</fullName>
    </submittedName>
</protein>